<evidence type="ECO:0000313" key="3">
    <source>
        <dbReference type="Proteomes" id="UP000541352"/>
    </source>
</evidence>
<sequence length="182" mass="20623">MSAITTIRQLFEAQGDDQYYGEDVSQLEHAAQGADLARKGGFDQEVQVAAFLHDIGHLMPTELEEELMAEYGRKDHEEVAADWLRDQGFPEKVCILVANHVNAKRYLTFKNPKYFAGLSEASLKTLEFQGGPMNAEEAATFEQNPYFDLIIQMRRWDEAAKVTGLAKPNLEYYLQLCEEVLA</sequence>
<dbReference type="InterPro" id="IPR003607">
    <property type="entry name" value="HD/PDEase_dom"/>
</dbReference>
<dbReference type="InterPro" id="IPR006674">
    <property type="entry name" value="HD_domain"/>
</dbReference>
<reference evidence="2 3" key="1">
    <citation type="submission" date="2020-08" db="EMBL/GenBank/DDBJ databases">
        <title>Genomic Encyclopedia of Type Strains, Phase IV (KMG-IV): sequencing the most valuable type-strain genomes for metagenomic binning, comparative biology and taxonomic classification.</title>
        <authorList>
            <person name="Goeker M."/>
        </authorList>
    </citation>
    <scope>NUCLEOTIDE SEQUENCE [LARGE SCALE GENOMIC DNA]</scope>
    <source>
        <strain evidence="2 3">DSM 17976</strain>
    </source>
</reference>
<dbReference type="EMBL" id="JACIBY010000019">
    <property type="protein sequence ID" value="MBB3841663.1"/>
    <property type="molecule type" value="Genomic_DNA"/>
</dbReference>
<dbReference type="PANTHER" id="PTHR40202">
    <property type="match status" value="1"/>
</dbReference>
<dbReference type="CDD" id="cd00077">
    <property type="entry name" value="HDc"/>
    <property type="match status" value="1"/>
</dbReference>
<dbReference type="Pfam" id="PF01966">
    <property type="entry name" value="HD"/>
    <property type="match status" value="1"/>
</dbReference>
<dbReference type="InterPro" id="IPR052567">
    <property type="entry name" value="OP_Dioxygenase"/>
</dbReference>
<evidence type="ECO:0000259" key="1">
    <source>
        <dbReference type="Pfam" id="PF01966"/>
    </source>
</evidence>
<comment type="caution">
    <text evidence="2">The sequence shown here is derived from an EMBL/GenBank/DDBJ whole genome shotgun (WGS) entry which is preliminary data.</text>
</comment>
<dbReference type="AlphaFoldDB" id="A0A7W6ETF0"/>
<name>A0A7W6ETF0_9BACT</name>
<gene>
    <name evidence="2" type="ORF">FHS57_005692</name>
</gene>
<dbReference type="Gene3D" id="1.10.3210.10">
    <property type="entry name" value="Hypothetical protein af1432"/>
    <property type="match status" value="1"/>
</dbReference>
<protein>
    <submittedName>
        <fullName evidence="2">Phosphonate degradation associated HDIG domain protein</fullName>
    </submittedName>
</protein>
<dbReference type="PANTHER" id="PTHR40202:SF1">
    <property type="entry name" value="HD DOMAIN-CONTAINING PROTEIN"/>
    <property type="match status" value="1"/>
</dbReference>
<organism evidence="2 3">
    <name type="scientific">Runella defluvii</name>
    <dbReference type="NCBI Taxonomy" id="370973"/>
    <lineage>
        <taxon>Bacteria</taxon>
        <taxon>Pseudomonadati</taxon>
        <taxon>Bacteroidota</taxon>
        <taxon>Cytophagia</taxon>
        <taxon>Cytophagales</taxon>
        <taxon>Spirosomataceae</taxon>
        <taxon>Runella</taxon>
    </lineage>
</organism>
<feature type="domain" description="HD" evidence="1">
    <location>
        <begin position="30"/>
        <end position="105"/>
    </location>
</feature>
<evidence type="ECO:0000313" key="2">
    <source>
        <dbReference type="EMBL" id="MBB3841663.1"/>
    </source>
</evidence>
<dbReference type="InterPro" id="IPR006675">
    <property type="entry name" value="HDIG_dom"/>
</dbReference>
<keyword evidence="3" id="KW-1185">Reference proteome</keyword>
<dbReference type="RefSeq" id="WP_183979471.1">
    <property type="nucleotide sequence ID" value="NZ_JACIBY010000019.1"/>
</dbReference>
<dbReference type="NCBIfam" id="TIGR00277">
    <property type="entry name" value="HDIG"/>
    <property type="match status" value="1"/>
</dbReference>
<proteinExistence type="predicted"/>
<accession>A0A7W6ETF0</accession>
<dbReference type="SUPFAM" id="SSF109604">
    <property type="entry name" value="HD-domain/PDEase-like"/>
    <property type="match status" value="1"/>
</dbReference>
<dbReference type="Proteomes" id="UP000541352">
    <property type="component" value="Unassembled WGS sequence"/>
</dbReference>